<keyword evidence="3" id="KW-1185">Reference proteome</keyword>
<reference evidence="3" key="1">
    <citation type="journal article" date="2020" name="Nat. Genet.">
        <title>Genomic diversifications of five Gossypium allopolyploid species and their impact on cotton improvement.</title>
        <authorList>
            <person name="Chen Z.J."/>
            <person name="Sreedasyam A."/>
            <person name="Ando A."/>
            <person name="Song Q."/>
            <person name="De Santiago L.M."/>
            <person name="Hulse-Kemp A.M."/>
            <person name="Ding M."/>
            <person name="Ye W."/>
            <person name="Kirkbride R.C."/>
            <person name="Jenkins J."/>
            <person name="Plott C."/>
            <person name="Lovell J."/>
            <person name="Lin Y.M."/>
            <person name="Vaughn R."/>
            <person name="Liu B."/>
            <person name="Simpson S."/>
            <person name="Scheffler B.E."/>
            <person name="Wen L."/>
            <person name="Saski C.A."/>
            <person name="Grover C.E."/>
            <person name="Hu G."/>
            <person name="Conover J.L."/>
            <person name="Carlson J.W."/>
            <person name="Shu S."/>
            <person name="Boston L.B."/>
            <person name="Williams M."/>
            <person name="Peterson D.G."/>
            <person name="McGee K."/>
            <person name="Jones D.C."/>
            <person name="Wendel J.F."/>
            <person name="Stelly D.M."/>
            <person name="Grimwood J."/>
            <person name="Schmutz J."/>
        </authorList>
    </citation>
    <scope>NUCLEOTIDE SEQUENCE [LARGE SCALE GENOMIC DNA]</scope>
    <source>
        <strain evidence="3">cv. 3-79</strain>
    </source>
</reference>
<organism evidence="2 3">
    <name type="scientific">Gossypium barbadense</name>
    <name type="common">Sea Island cotton</name>
    <name type="synonym">Hibiscus barbadensis</name>
    <dbReference type="NCBI Taxonomy" id="3634"/>
    <lineage>
        <taxon>Eukaryota</taxon>
        <taxon>Viridiplantae</taxon>
        <taxon>Streptophyta</taxon>
        <taxon>Embryophyta</taxon>
        <taxon>Tracheophyta</taxon>
        <taxon>Spermatophyta</taxon>
        <taxon>Magnoliopsida</taxon>
        <taxon>eudicotyledons</taxon>
        <taxon>Gunneridae</taxon>
        <taxon>Pentapetalae</taxon>
        <taxon>rosids</taxon>
        <taxon>malvids</taxon>
        <taxon>Malvales</taxon>
        <taxon>Malvaceae</taxon>
        <taxon>Malvoideae</taxon>
        <taxon>Gossypium</taxon>
    </lineage>
</organism>
<dbReference type="Proteomes" id="UP000327439">
    <property type="component" value="Chromosome D08"/>
</dbReference>
<dbReference type="AlphaFoldDB" id="A0A5J5QEK4"/>
<gene>
    <name evidence="2" type="ORF">ES319_D08G164700v1</name>
</gene>
<sequence length="269" mass="29170">MVHLPTQFLTHCFISGLRPDIKHSVLVHKPATLSEAMHLAQLLGIFEAEFALCCSHQAELAPLTGSHFLLTLHEQRIQLERGVLKPSLGGSKPLLPTPKQSPGTSVFSPSIPTATATLPGGNRVPFRHLAPTEATHRCSQGLCYHCDEKYEWGHKCKAKSHLLLLEEEFEPPDALAPELLSPSSPAVPDSTSPDTTLQLHSSISYNALAGGCSSSTLRFEGTVRGKQVQVLLDGGSTHNFVQTRMAKYLNLPITTSPGFSVLALSNKYH</sequence>
<proteinExistence type="predicted"/>
<dbReference type="InterPro" id="IPR021109">
    <property type="entry name" value="Peptidase_aspartic_dom_sf"/>
</dbReference>
<feature type="compositionally biased region" description="Polar residues" evidence="1">
    <location>
        <begin position="98"/>
        <end position="108"/>
    </location>
</feature>
<accession>A0A5J5QEK4</accession>
<feature type="compositionally biased region" description="Low complexity" evidence="1">
    <location>
        <begin position="175"/>
        <end position="186"/>
    </location>
</feature>
<dbReference type="EMBL" id="CM018222">
    <property type="protein sequence ID" value="KAB2017456.1"/>
    <property type="molecule type" value="Genomic_DNA"/>
</dbReference>
<protein>
    <recommendedName>
        <fullName evidence="4">Retrotransposon gag domain-containing protein</fullName>
    </recommendedName>
</protein>
<dbReference type="OrthoDB" id="1938922at2759"/>
<evidence type="ECO:0000313" key="3">
    <source>
        <dbReference type="Proteomes" id="UP000327439"/>
    </source>
</evidence>
<evidence type="ECO:0000313" key="2">
    <source>
        <dbReference type="EMBL" id="KAB2017456.1"/>
    </source>
</evidence>
<evidence type="ECO:0008006" key="4">
    <source>
        <dbReference type="Google" id="ProtNLM"/>
    </source>
</evidence>
<evidence type="ECO:0000256" key="1">
    <source>
        <dbReference type="SAM" id="MobiDB-lite"/>
    </source>
</evidence>
<name>A0A5J5QEK4_GOSBA</name>
<feature type="region of interest" description="Disordered" evidence="1">
    <location>
        <begin position="88"/>
        <end position="108"/>
    </location>
</feature>
<dbReference type="Gene3D" id="2.40.70.10">
    <property type="entry name" value="Acid Proteases"/>
    <property type="match status" value="1"/>
</dbReference>
<feature type="region of interest" description="Disordered" evidence="1">
    <location>
        <begin position="175"/>
        <end position="195"/>
    </location>
</feature>